<name>A0A5K7S4C4_9BACT</name>
<organism evidence="1 2">
    <name type="scientific">Aquipluma nitroreducens</name>
    <dbReference type="NCBI Taxonomy" id="2010828"/>
    <lineage>
        <taxon>Bacteria</taxon>
        <taxon>Pseudomonadati</taxon>
        <taxon>Bacteroidota</taxon>
        <taxon>Bacteroidia</taxon>
        <taxon>Marinilabiliales</taxon>
        <taxon>Prolixibacteraceae</taxon>
        <taxon>Aquipluma</taxon>
    </lineage>
</organism>
<dbReference type="EMBL" id="AP018694">
    <property type="protein sequence ID" value="BBE16418.1"/>
    <property type="molecule type" value="Genomic_DNA"/>
</dbReference>
<reference evidence="1" key="1">
    <citation type="journal article" date="2020" name="Int. J. Syst. Evol. Microbiol.">
        <title>Aquipluma nitroreducens gen. nov. sp. nov., a novel facultatively anaerobic bacterium isolated from a freshwater lake.</title>
        <authorList>
            <person name="Watanabe M."/>
            <person name="Kojima H."/>
            <person name="Fukui M."/>
        </authorList>
    </citation>
    <scope>NUCLEOTIDE SEQUENCE</scope>
    <source>
        <strain evidence="1">MeG22</strain>
    </source>
</reference>
<gene>
    <name evidence="1" type="ORF">AQPE_0556</name>
</gene>
<dbReference type="AlphaFoldDB" id="A0A5K7S4C4"/>
<keyword evidence="2" id="KW-1185">Reference proteome</keyword>
<evidence type="ECO:0000313" key="2">
    <source>
        <dbReference type="Proteomes" id="UP001193389"/>
    </source>
</evidence>
<dbReference type="Proteomes" id="UP001193389">
    <property type="component" value="Chromosome"/>
</dbReference>
<dbReference type="KEGG" id="anf:AQPE_0556"/>
<sequence length="122" mass="14419">MTNLKHINKPEIKVDEVLLTIDNIKWENGHEFSYNGSSFLLFLLTLAEHQQNESREEAEYFESTGGKDGWDIYLLETLSEEKRRKNLFHEIIECNLRDQDYSNSEAHNIALDEEQKIFGKRK</sequence>
<accession>A0A5K7S4C4</accession>
<protein>
    <submittedName>
        <fullName evidence="1">Uncharacterized protein</fullName>
    </submittedName>
</protein>
<evidence type="ECO:0000313" key="1">
    <source>
        <dbReference type="EMBL" id="BBE16418.1"/>
    </source>
</evidence>
<dbReference type="RefSeq" id="WP_318349497.1">
    <property type="nucleotide sequence ID" value="NZ_AP018694.1"/>
</dbReference>
<proteinExistence type="predicted"/>